<evidence type="ECO:0000259" key="1">
    <source>
        <dbReference type="PROSITE" id="PS50181"/>
    </source>
</evidence>
<accession>A0A814FNU7</accession>
<gene>
    <name evidence="2" type="ORF">BJG266_LOCUS15103</name>
    <name evidence="3" type="ORF">QVE165_LOCUS46071</name>
</gene>
<dbReference type="EMBL" id="CAJNOM010000671">
    <property type="protein sequence ID" value="CAF1537814.1"/>
    <property type="molecule type" value="Genomic_DNA"/>
</dbReference>
<comment type="caution">
    <text evidence="2">The sequence shown here is derived from an EMBL/GenBank/DDBJ whole genome shotgun (WGS) entry which is preliminary data.</text>
</comment>
<dbReference type="OrthoDB" id="10062305at2759"/>
<reference evidence="2" key="1">
    <citation type="submission" date="2021-02" db="EMBL/GenBank/DDBJ databases">
        <authorList>
            <person name="Nowell W R."/>
        </authorList>
    </citation>
    <scope>NUCLEOTIDE SEQUENCE</scope>
</reference>
<dbReference type="AlphaFoldDB" id="A0A814FNU7"/>
<feature type="domain" description="F-box" evidence="1">
    <location>
        <begin position="1"/>
        <end position="47"/>
    </location>
</feature>
<organism evidence="2 5">
    <name type="scientific">Adineta steineri</name>
    <dbReference type="NCBI Taxonomy" id="433720"/>
    <lineage>
        <taxon>Eukaryota</taxon>
        <taxon>Metazoa</taxon>
        <taxon>Spiralia</taxon>
        <taxon>Gnathifera</taxon>
        <taxon>Rotifera</taxon>
        <taxon>Eurotatoria</taxon>
        <taxon>Bdelloidea</taxon>
        <taxon>Adinetida</taxon>
        <taxon>Adinetidae</taxon>
        <taxon>Adineta</taxon>
    </lineage>
</organism>
<protein>
    <recommendedName>
        <fullName evidence="1">F-box domain-containing protein</fullName>
    </recommendedName>
</protein>
<name>A0A814FNU7_9BILA</name>
<dbReference type="SUPFAM" id="SSF52047">
    <property type="entry name" value="RNI-like"/>
    <property type="match status" value="1"/>
</dbReference>
<dbReference type="InterPro" id="IPR001810">
    <property type="entry name" value="F-box_dom"/>
</dbReference>
<dbReference type="PROSITE" id="PS50181">
    <property type="entry name" value="FBOX"/>
    <property type="match status" value="1"/>
</dbReference>
<evidence type="ECO:0000313" key="5">
    <source>
        <dbReference type="Proteomes" id="UP000663877"/>
    </source>
</evidence>
<evidence type="ECO:0000313" key="2">
    <source>
        <dbReference type="EMBL" id="CAF0985480.1"/>
    </source>
</evidence>
<sequence>MKFELLPNEIFIECFQYLNAPDVFYSFDRLNDRFYTLVRTIPLWLNFEKFKKSKFNQFCQIILSNPELKHQIISLKLSNNGTRGQTGEFLSLFPLNEFINLRSLSLIDLKEENVEQLRPMLALLSNLYYFSYTDLEYYILKILSMLLTSKLRILSIPVFEYSTSILEQMSITSLTISSCSWNTLSEVLEYALALNYLKIERLYNDVGGDYPLNYFTKNAVRLKQLIINDCEADFEMIEKRLKSTPNLTIFTIKTNIYASVINADRWQHLIESSLLHLRVFNFCFSCFISTDSYNDMLNKFQQFQTNFWSKQHHWHTNYEHNERSASIHTMPYVWNKYTLVTSSNNYGNLKGFDKVTELVLSQMTIKYNSPYYFNNVKSLELINEDHFDIHPDEYMLQKDQIKFLNNIVNLSNIEHLKIPESDYISSSSLLLEILKELPNVSSLEINKRSLILFVKDHELRKYLNTKITTLYLNKKTATKRLYTFGSRVEYIQYEEVGLLLQAFSNLEQLYCNFQYFIHLFLVLEKFSKLSIITSRYITKEVHSWIRENASKFDVYIDFCEIYNDYDDDDDDDELDL</sequence>
<evidence type="ECO:0000313" key="4">
    <source>
        <dbReference type="Proteomes" id="UP000663832"/>
    </source>
</evidence>
<dbReference type="Proteomes" id="UP000663832">
    <property type="component" value="Unassembled WGS sequence"/>
</dbReference>
<keyword evidence="4" id="KW-1185">Reference proteome</keyword>
<evidence type="ECO:0000313" key="3">
    <source>
        <dbReference type="EMBL" id="CAF1537814.1"/>
    </source>
</evidence>
<dbReference type="InterPro" id="IPR032675">
    <property type="entry name" value="LRR_dom_sf"/>
</dbReference>
<dbReference type="Gene3D" id="3.80.10.10">
    <property type="entry name" value="Ribonuclease Inhibitor"/>
    <property type="match status" value="1"/>
</dbReference>
<dbReference type="EMBL" id="CAJNOI010000065">
    <property type="protein sequence ID" value="CAF0985480.1"/>
    <property type="molecule type" value="Genomic_DNA"/>
</dbReference>
<dbReference type="Proteomes" id="UP000663877">
    <property type="component" value="Unassembled WGS sequence"/>
</dbReference>
<proteinExistence type="predicted"/>